<dbReference type="GO" id="GO:0005829">
    <property type="term" value="C:cytosol"/>
    <property type="evidence" value="ECO:0007669"/>
    <property type="project" value="TreeGrafter"/>
</dbReference>
<dbReference type="eggNOG" id="COG0494">
    <property type="taxonomic scope" value="Bacteria"/>
</dbReference>
<dbReference type="Pfam" id="PF00293">
    <property type="entry name" value="NUDIX"/>
    <property type="match status" value="1"/>
</dbReference>
<gene>
    <name evidence="3" type="ordered locus">Intca_1575</name>
</gene>
<dbReference type="SUPFAM" id="SSF55811">
    <property type="entry name" value="Nudix"/>
    <property type="match status" value="1"/>
</dbReference>
<dbReference type="PANTHER" id="PTHR11839">
    <property type="entry name" value="UDP/ADP-SUGAR PYROPHOSPHATASE"/>
    <property type="match status" value="1"/>
</dbReference>
<dbReference type="InterPro" id="IPR000086">
    <property type="entry name" value="NUDIX_hydrolase_dom"/>
</dbReference>
<organism evidence="3 4">
    <name type="scientific">Intrasporangium calvum (strain ATCC 23552 / DSM 43043 / JCM 3097 / NBRC 12989 / NCIMB 10167 / NRRL B-3866 / 7 KIP)</name>
    <dbReference type="NCBI Taxonomy" id="710696"/>
    <lineage>
        <taxon>Bacteria</taxon>
        <taxon>Bacillati</taxon>
        <taxon>Actinomycetota</taxon>
        <taxon>Actinomycetes</taxon>
        <taxon>Micrococcales</taxon>
        <taxon>Intrasporangiaceae</taxon>
        <taxon>Intrasporangium</taxon>
    </lineage>
</organism>
<dbReference type="HOGENOM" id="CLU_062658_5_0_11"/>
<dbReference type="CDD" id="cd24158">
    <property type="entry name" value="NUDIX_ADPRase_Rv1700"/>
    <property type="match status" value="1"/>
</dbReference>
<dbReference type="OrthoDB" id="9806150at2"/>
<dbReference type="GO" id="GO:0016787">
    <property type="term" value="F:hydrolase activity"/>
    <property type="evidence" value="ECO:0007669"/>
    <property type="project" value="UniProtKB-KW"/>
</dbReference>
<keyword evidence="4" id="KW-1185">Reference proteome</keyword>
<dbReference type="Proteomes" id="UP000008914">
    <property type="component" value="Chromosome"/>
</dbReference>
<protein>
    <submittedName>
        <fullName evidence="3">NUDIX hydrolase</fullName>
    </submittedName>
</protein>
<name>E6S8V1_INTC7</name>
<dbReference type="GO" id="GO:0006753">
    <property type="term" value="P:nucleoside phosphate metabolic process"/>
    <property type="evidence" value="ECO:0007669"/>
    <property type="project" value="TreeGrafter"/>
</dbReference>
<dbReference type="KEGG" id="ica:Intca_1575"/>
<sequence length="231" mass="25216">MSLSAPRGSLADVVEEWTSAPVVESSVPYSGLIFDVRRDRVDLGEGGVVDREFIEHPGAVAVVALQPFEGVDHVLLIRQYRHATRGHVWELPAGLLDVSGEPHWEAAARELAEEVDLVAGRWDVLMDEVVSAGAFPEPVRIFLARDLVDVPGEHLHERHAEELTIRPLWVPLDEAHRAALTGRISNSAALIGVLAAHAARAVDWATLRPKDAPWPAWEAQRRPEPPPGAGA</sequence>
<evidence type="ECO:0000256" key="1">
    <source>
        <dbReference type="ARBA" id="ARBA00022801"/>
    </source>
</evidence>
<proteinExistence type="predicted"/>
<evidence type="ECO:0000313" key="4">
    <source>
        <dbReference type="Proteomes" id="UP000008914"/>
    </source>
</evidence>
<dbReference type="EMBL" id="CP002343">
    <property type="protein sequence ID" value="ADU48088.1"/>
    <property type="molecule type" value="Genomic_DNA"/>
</dbReference>
<keyword evidence="1 3" id="KW-0378">Hydrolase</keyword>
<evidence type="ECO:0000259" key="2">
    <source>
        <dbReference type="PROSITE" id="PS51462"/>
    </source>
</evidence>
<dbReference type="GO" id="GO:0019693">
    <property type="term" value="P:ribose phosphate metabolic process"/>
    <property type="evidence" value="ECO:0007669"/>
    <property type="project" value="TreeGrafter"/>
</dbReference>
<dbReference type="PROSITE" id="PS51462">
    <property type="entry name" value="NUDIX"/>
    <property type="match status" value="1"/>
</dbReference>
<accession>E6S8V1</accession>
<evidence type="ECO:0000313" key="3">
    <source>
        <dbReference type="EMBL" id="ADU48088.1"/>
    </source>
</evidence>
<dbReference type="PANTHER" id="PTHR11839:SF31">
    <property type="entry name" value="ADP-RIBOSE PYROPHOSPHATASE"/>
    <property type="match status" value="1"/>
</dbReference>
<feature type="domain" description="Nudix hydrolase" evidence="2">
    <location>
        <begin position="55"/>
        <end position="192"/>
    </location>
</feature>
<reference evidence="3 4" key="1">
    <citation type="journal article" date="2010" name="Stand. Genomic Sci.">
        <title>Complete genome sequence of Intrasporangium calvum type strain (7 KIP).</title>
        <authorList>
            <person name="Del Rio T.G."/>
            <person name="Chertkov O."/>
            <person name="Yasawong M."/>
            <person name="Lucas S."/>
            <person name="Deshpande S."/>
            <person name="Cheng J.F."/>
            <person name="Detter C."/>
            <person name="Tapia R."/>
            <person name="Han C."/>
            <person name="Goodwin L."/>
            <person name="Pitluck S."/>
            <person name="Liolios K."/>
            <person name="Ivanova N."/>
            <person name="Mavromatis K."/>
            <person name="Pati A."/>
            <person name="Chen A."/>
            <person name="Palaniappan K."/>
            <person name="Land M."/>
            <person name="Hauser L."/>
            <person name="Chang Y.J."/>
            <person name="Jeffries C.D."/>
            <person name="Rohde M."/>
            <person name="Pukall R."/>
            <person name="Sikorski J."/>
            <person name="Goker M."/>
            <person name="Woyke T."/>
            <person name="Bristow J."/>
            <person name="Eisen J.A."/>
            <person name="Markowitz V."/>
            <person name="Hugenholtz P."/>
            <person name="Kyrpides N.C."/>
            <person name="Klenk H.P."/>
            <person name="Lapidus A."/>
        </authorList>
    </citation>
    <scope>NUCLEOTIDE SEQUENCE [LARGE SCALE GENOMIC DNA]</scope>
    <source>
        <strain evidence="4">ATCC 23552 / DSM 43043 / JCM 3097 / NBRC 12989 / 7 KIP</strain>
    </source>
</reference>
<dbReference type="STRING" id="710696.Intca_1575"/>
<dbReference type="InterPro" id="IPR015797">
    <property type="entry name" value="NUDIX_hydrolase-like_dom_sf"/>
</dbReference>
<dbReference type="AlphaFoldDB" id="E6S8V1"/>
<dbReference type="Gene3D" id="3.90.79.10">
    <property type="entry name" value="Nucleoside Triphosphate Pyrophosphohydrolase"/>
    <property type="match status" value="1"/>
</dbReference>
<dbReference type="RefSeq" id="WP_013492403.1">
    <property type="nucleotide sequence ID" value="NC_014830.1"/>
</dbReference>